<proteinExistence type="predicted"/>
<name>A0ABS3NUM5_9BACI</name>
<dbReference type="InterPro" id="IPR012340">
    <property type="entry name" value="NA-bd_OB-fold"/>
</dbReference>
<reference evidence="1 2" key="1">
    <citation type="submission" date="2021-03" db="EMBL/GenBank/DDBJ databases">
        <title>Identification of novel Bacillus strains.</title>
        <authorList>
            <person name="Xiao Z."/>
            <person name="Li Y."/>
            <person name="Shen J."/>
        </authorList>
    </citation>
    <scope>NUCLEOTIDE SEQUENCE [LARGE SCALE GENOMIC DNA]</scope>
    <source>
        <strain evidence="1 2">SY8</strain>
    </source>
</reference>
<dbReference type="EMBL" id="JAGDQJ010000006">
    <property type="protein sequence ID" value="MBO1624634.1"/>
    <property type="molecule type" value="Genomic_DNA"/>
</dbReference>
<keyword evidence="2" id="KW-1185">Reference proteome</keyword>
<dbReference type="Pfam" id="PF11518">
    <property type="entry name" value="DUF3221"/>
    <property type="match status" value="1"/>
</dbReference>
<evidence type="ECO:0000313" key="1">
    <source>
        <dbReference type="EMBL" id="MBO1624634.1"/>
    </source>
</evidence>
<dbReference type="RefSeq" id="WP_208016937.1">
    <property type="nucleotide sequence ID" value="NZ_JAGDQJ010000006.1"/>
</dbReference>
<dbReference type="Proteomes" id="UP000677611">
    <property type="component" value="Unassembled WGS sequence"/>
</dbReference>
<protein>
    <submittedName>
        <fullName evidence="1">DUF3221 domain-containing protein</fullName>
    </submittedName>
</protein>
<dbReference type="InterPro" id="IPR021598">
    <property type="entry name" value="DUF3221"/>
</dbReference>
<sequence length="126" mass="14665">MRKFLFLLILVFLVVIVLKERNDDPLMSVNKDINTHQDSYQAQGYVVFKDKKVYFIDEKEIKDSNIIGYLEQSSREEHPSASILSFNDSDAVKFFKTGDKIQIWVSELLESYPGRYTVTKYEKIGG</sequence>
<organism evidence="1 2">
    <name type="scientific">Bacillus arachidis</name>
    <dbReference type="NCBI Taxonomy" id="2819290"/>
    <lineage>
        <taxon>Bacteria</taxon>
        <taxon>Bacillati</taxon>
        <taxon>Bacillota</taxon>
        <taxon>Bacilli</taxon>
        <taxon>Bacillales</taxon>
        <taxon>Bacillaceae</taxon>
        <taxon>Bacillus</taxon>
    </lineage>
</organism>
<comment type="caution">
    <text evidence="1">The sequence shown here is derived from an EMBL/GenBank/DDBJ whole genome shotgun (WGS) entry which is preliminary data.</text>
</comment>
<gene>
    <name evidence="1" type="ORF">J4P90_05130</name>
</gene>
<accession>A0ABS3NUM5</accession>
<evidence type="ECO:0000313" key="2">
    <source>
        <dbReference type="Proteomes" id="UP000677611"/>
    </source>
</evidence>
<dbReference type="Gene3D" id="2.40.50.140">
    <property type="entry name" value="Nucleic acid-binding proteins"/>
    <property type="match status" value="1"/>
</dbReference>